<proteinExistence type="predicted"/>
<feature type="transmembrane region" description="Helical" evidence="2">
    <location>
        <begin position="109"/>
        <end position="134"/>
    </location>
</feature>
<organism evidence="4 5">
    <name type="scientific">Actinomadura algeriensis</name>
    <dbReference type="NCBI Taxonomy" id="1679523"/>
    <lineage>
        <taxon>Bacteria</taxon>
        <taxon>Bacillati</taxon>
        <taxon>Actinomycetota</taxon>
        <taxon>Actinomycetes</taxon>
        <taxon>Streptosporangiales</taxon>
        <taxon>Thermomonosporaceae</taxon>
        <taxon>Actinomadura</taxon>
    </lineage>
</organism>
<keyword evidence="2" id="KW-1133">Transmembrane helix</keyword>
<evidence type="ECO:0000313" key="5">
    <source>
        <dbReference type="Proteomes" id="UP000627838"/>
    </source>
</evidence>
<protein>
    <recommendedName>
        <fullName evidence="3">Septum formation-related domain-containing protein</fullName>
    </recommendedName>
</protein>
<evidence type="ECO:0000256" key="1">
    <source>
        <dbReference type="SAM" id="MobiDB-lite"/>
    </source>
</evidence>
<keyword evidence="2" id="KW-0472">Membrane</keyword>
<evidence type="ECO:0000259" key="3">
    <source>
        <dbReference type="Pfam" id="PF13845"/>
    </source>
</evidence>
<feature type="transmembrane region" description="Helical" evidence="2">
    <location>
        <begin position="146"/>
        <end position="169"/>
    </location>
</feature>
<feature type="domain" description="Septum formation-related" evidence="3">
    <location>
        <begin position="195"/>
        <end position="286"/>
    </location>
</feature>
<name>A0ABR9JWQ7_9ACTN</name>
<dbReference type="Proteomes" id="UP000627838">
    <property type="component" value="Unassembled WGS sequence"/>
</dbReference>
<keyword evidence="2" id="KW-0812">Transmembrane</keyword>
<dbReference type="InterPro" id="IPR026004">
    <property type="entry name" value="Septum_form"/>
</dbReference>
<feature type="region of interest" description="Disordered" evidence="1">
    <location>
        <begin position="1"/>
        <end position="108"/>
    </location>
</feature>
<reference evidence="4 5" key="1">
    <citation type="submission" date="2020-10" db="EMBL/GenBank/DDBJ databases">
        <title>Sequencing the genomes of 1000 actinobacteria strains.</title>
        <authorList>
            <person name="Klenk H.-P."/>
        </authorList>
    </citation>
    <scope>NUCLEOTIDE SEQUENCE [LARGE SCALE GENOMIC DNA]</scope>
    <source>
        <strain evidence="4 5">DSM 46744</strain>
    </source>
</reference>
<dbReference type="Pfam" id="PF13845">
    <property type="entry name" value="Septum_form"/>
    <property type="match status" value="2"/>
</dbReference>
<evidence type="ECO:0000313" key="4">
    <source>
        <dbReference type="EMBL" id="MBE1535012.1"/>
    </source>
</evidence>
<dbReference type="RefSeq" id="WP_192761293.1">
    <property type="nucleotide sequence ID" value="NZ_JADBDZ010000001.1"/>
</dbReference>
<feature type="domain" description="Septum formation-related" evidence="3">
    <location>
        <begin position="316"/>
        <end position="421"/>
    </location>
</feature>
<dbReference type="EMBL" id="JADBDZ010000001">
    <property type="protein sequence ID" value="MBE1535012.1"/>
    <property type="molecule type" value="Genomic_DNA"/>
</dbReference>
<gene>
    <name evidence="4" type="ORF">H4W34_004845</name>
</gene>
<keyword evidence="5" id="KW-1185">Reference proteome</keyword>
<comment type="caution">
    <text evidence="4">The sequence shown here is derived from an EMBL/GenBank/DDBJ whole genome shotgun (WGS) entry which is preliminary data.</text>
</comment>
<sequence length="430" mass="45515">MTTPPDAHGADDASARRPSGAVPFSDLPGTGAPPPASTGAVPFSDPPGTGALPFSDLPEMDAAPPYGPPGTSAAPFPQAGFLPTPPGVPAAAGPQPQPPPDEPPRTSGLAVTALLTGLFGLIPLALGFGIAALVHRRRSTRKGKGFALVGIAASAAWSVAIGMLTPVVLESVFSVERDESGAISKGGKALFSTLRKGDCFTDYDVAKRLRMVEAVPCTEPHTGEIVTRSALPDGPYPGDDRTEAATHVVCGAEFAGLRKSPHYPKLRPYYEWPEAAWNTGNRQVTCALHHEGGALESRLADTVKAGLHTYDELRRGHCIETWVRETHPHISAISCRKSHFAEVFATYEISPKVEDDPLEYPPYPGKDALTPQVLGKCEARLTAIFARPPRPDLELFAIPPSPNDWESGIRTAVCMLTANGRDLKGSLVPR</sequence>
<evidence type="ECO:0000256" key="2">
    <source>
        <dbReference type="SAM" id="Phobius"/>
    </source>
</evidence>
<accession>A0ABR9JWQ7</accession>